<feature type="transmembrane region" description="Helical" evidence="1">
    <location>
        <begin position="355"/>
        <end position="383"/>
    </location>
</feature>
<keyword evidence="1" id="KW-1133">Transmembrane helix</keyword>
<gene>
    <name evidence="2" type="ORF">IRI77_36210</name>
</gene>
<proteinExistence type="predicted"/>
<reference evidence="2 3" key="1">
    <citation type="submission" date="2020-10" db="EMBL/GenBank/DDBJ databases">
        <title>Complete genome sequence of Paludibaculum fermentans P105T, a facultatively anaerobic acidobacterium capable of dissimilatory Fe(III) reduction.</title>
        <authorList>
            <person name="Dedysh S.N."/>
            <person name="Beletsky A.V."/>
            <person name="Kulichevskaya I.S."/>
            <person name="Mardanov A.V."/>
            <person name="Ravin N.V."/>
        </authorList>
    </citation>
    <scope>NUCLEOTIDE SEQUENCE [LARGE SCALE GENOMIC DNA]</scope>
    <source>
        <strain evidence="2 3">P105</strain>
    </source>
</reference>
<name>A0A7S7NQY1_PALFE</name>
<sequence>MSALATFADQPRRTRFRAWLYQIHLWLGLIAGLVFGVVGLSGAIVVFRVEMNYMSTPGTSSVKPDARRLPLDDLVAAVLREHPRDRVFNAAFDTGPETAWNLRSTTPEGHRVHNFVDQYRAVLIGRDDYTNKFLQWLWSLHADLLGGKTGRLVNGIVAIAGMILALTGLVVWWPGRRTWRAGLHYLRGGRWQRQNYDLHKVVGFYSSLLFGFVTFTGAYFAFPDAYKSATAWVTRTARIGEIDPCAFNGPPARTRLADRRIRYEDYLRLAEAAMPGARAVYISFPNDSGKAIGVKLKEPNDWHRVGLSNVYLEPADGQVIHVDRFSTNSIGTKFIKLMLPLHFGRFGGGFGLGPIAVYAVMVLYVLIGLAPFALSVTGLLMYWNRSLSKRWKRRFSPIPQSSKSCESYSTR</sequence>
<feature type="transmembrane region" description="Helical" evidence="1">
    <location>
        <begin position="152"/>
        <end position="173"/>
    </location>
</feature>
<organism evidence="2 3">
    <name type="scientific">Paludibaculum fermentans</name>
    <dbReference type="NCBI Taxonomy" id="1473598"/>
    <lineage>
        <taxon>Bacteria</taxon>
        <taxon>Pseudomonadati</taxon>
        <taxon>Acidobacteriota</taxon>
        <taxon>Terriglobia</taxon>
        <taxon>Bryobacterales</taxon>
        <taxon>Bryobacteraceae</taxon>
        <taxon>Paludibaculum</taxon>
    </lineage>
</organism>
<dbReference type="PANTHER" id="PTHR34219">
    <property type="entry name" value="IRON-REGULATED INNER MEMBRANE PROTEIN-RELATED"/>
    <property type="match status" value="1"/>
</dbReference>
<dbReference type="PANTHER" id="PTHR34219:SF3">
    <property type="entry name" value="BLL7967 PROTEIN"/>
    <property type="match status" value="1"/>
</dbReference>
<dbReference type="AlphaFoldDB" id="A0A7S7NQY1"/>
<evidence type="ECO:0000313" key="2">
    <source>
        <dbReference type="EMBL" id="QOY88123.1"/>
    </source>
</evidence>
<feature type="transmembrane region" description="Helical" evidence="1">
    <location>
        <begin position="23"/>
        <end position="47"/>
    </location>
</feature>
<accession>A0A7S7NQY1</accession>
<dbReference type="Pfam" id="PF03929">
    <property type="entry name" value="PepSY_TM"/>
    <property type="match status" value="1"/>
</dbReference>
<dbReference type="RefSeq" id="WP_194449786.1">
    <property type="nucleotide sequence ID" value="NZ_CP063849.1"/>
</dbReference>
<evidence type="ECO:0000256" key="1">
    <source>
        <dbReference type="SAM" id="Phobius"/>
    </source>
</evidence>
<dbReference type="InterPro" id="IPR005625">
    <property type="entry name" value="PepSY-ass_TM"/>
</dbReference>
<dbReference type="Proteomes" id="UP000593892">
    <property type="component" value="Chromosome"/>
</dbReference>
<feature type="transmembrane region" description="Helical" evidence="1">
    <location>
        <begin position="202"/>
        <end position="222"/>
    </location>
</feature>
<keyword evidence="3" id="KW-1185">Reference proteome</keyword>
<dbReference type="KEGG" id="pfer:IRI77_36210"/>
<dbReference type="EMBL" id="CP063849">
    <property type="protein sequence ID" value="QOY88123.1"/>
    <property type="molecule type" value="Genomic_DNA"/>
</dbReference>
<keyword evidence="1" id="KW-0812">Transmembrane</keyword>
<keyword evidence="1" id="KW-0472">Membrane</keyword>
<evidence type="ECO:0000313" key="3">
    <source>
        <dbReference type="Proteomes" id="UP000593892"/>
    </source>
</evidence>
<protein>
    <submittedName>
        <fullName evidence="2">PepSY domain-containing protein</fullName>
    </submittedName>
</protein>